<accession>A0A3M0GB87</accession>
<keyword evidence="1" id="KW-0812">Transmembrane</keyword>
<evidence type="ECO:0000256" key="1">
    <source>
        <dbReference type="SAM" id="Phobius"/>
    </source>
</evidence>
<sequence length="148" mass="15066">MTGSAQRARQMMVGGLVLAHAVGVGIFGVALAVAGGSAAISVALGFAAVVIFFSIGQAIEVVACELDPVQGLGLALASYAVRVVGIGAGMWFLLGHPAVKPSIEPGWLMLAVTGTVVAWVGGVVLVASRQRVPIYDIEYVAPAERLPK</sequence>
<name>A0A3M0GB87_9ACTN</name>
<feature type="transmembrane region" description="Helical" evidence="1">
    <location>
        <begin position="12"/>
        <end position="33"/>
    </location>
</feature>
<reference evidence="2 3" key="1">
    <citation type="submission" date="2018-10" db="EMBL/GenBank/DDBJ databases">
        <title>Tessaracoccus antarcticuss sp. nov., isolated from sediment.</title>
        <authorList>
            <person name="Zhou L.Y."/>
            <person name="Du Z.J."/>
        </authorList>
    </citation>
    <scope>NUCLEOTIDE SEQUENCE [LARGE SCALE GENOMIC DNA]</scope>
    <source>
        <strain evidence="2 3">JDX10</strain>
    </source>
</reference>
<keyword evidence="1" id="KW-0472">Membrane</keyword>
<dbReference type="Proteomes" id="UP000275256">
    <property type="component" value="Unassembled WGS sequence"/>
</dbReference>
<feature type="transmembrane region" description="Helical" evidence="1">
    <location>
        <begin position="106"/>
        <end position="127"/>
    </location>
</feature>
<keyword evidence="3" id="KW-1185">Reference proteome</keyword>
<gene>
    <name evidence="2" type="ORF">EAX62_12015</name>
</gene>
<evidence type="ECO:0008006" key="4">
    <source>
        <dbReference type="Google" id="ProtNLM"/>
    </source>
</evidence>
<organism evidence="2 3">
    <name type="scientific">Tessaracoccus antarcticus</name>
    <dbReference type="NCBI Taxonomy" id="2479848"/>
    <lineage>
        <taxon>Bacteria</taxon>
        <taxon>Bacillati</taxon>
        <taxon>Actinomycetota</taxon>
        <taxon>Actinomycetes</taxon>
        <taxon>Propionibacteriales</taxon>
        <taxon>Propionibacteriaceae</taxon>
        <taxon>Tessaracoccus</taxon>
    </lineage>
</organism>
<evidence type="ECO:0000313" key="3">
    <source>
        <dbReference type="Proteomes" id="UP000275256"/>
    </source>
</evidence>
<keyword evidence="1" id="KW-1133">Transmembrane helix</keyword>
<protein>
    <recommendedName>
        <fullName evidence="4">MFS transporter</fullName>
    </recommendedName>
</protein>
<feature type="transmembrane region" description="Helical" evidence="1">
    <location>
        <begin position="71"/>
        <end position="94"/>
    </location>
</feature>
<evidence type="ECO:0000313" key="2">
    <source>
        <dbReference type="EMBL" id="RMB58843.1"/>
    </source>
</evidence>
<proteinExistence type="predicted"/>
<feature type="transmembrane region" description="Helical" evidence="1">
    <location>
        <begin position="39"/>
        <end position="59"/>
    </location>
</feature>
<dbReference type="EMBL" id="REFW01000003">
    <property type="protein sequence ID" value="RMB58843.1"/>
    <property type="molecule type" value="Genomic_DNA"/>
</dbReference>
<comment type="caution">
    <text evidence="2">The sequence shown here is derived from an EMBL/GenBank/DDBJ whole genome shotgun (WGS) entry which is preliminary data.</text>
</comment>
<dbReference type="AlphaFoldDB" id="A0A3M0GB87"/>